<gene>
    <name evidence="1" type="ORF">GCM10018785_45950</name>
</gene>
<comment type="caution">
    <text evidence="1">The sequence shown here is derived from an EMBL/GenBank/DDBJ whole genome shotgun (WGS) entry which is preliminary data.</text>
</comment>
<dbReference type="EMBL" id="BNBT01000077">
    <property type="protein sequence ID" value="GHE72603.1"/>
    <property type="molecule type" value="Genomic_DNA"/>
</dbReference>
<reference evidence="1" key="2">
    <citation type="submission" date="2020-09" db="EMBL/GenBank/DDBJ databases">
        <authorList>
            <person name="Sun Q."/>
            <person name="Ohkuma M."/>
        </authorList>
    </citation>
    <scope>NUCLEOTIDE SEQUENCE</scope>
    <source>
        <strain evidence="1">JCM 4784</strain>
    </source>
</reference>
<evidence type="ECO:0000313" key="1">
    <source>
        <dbReference type="EMBL" id="GHE72603.1"/>
    </source>
</evidence>
<name>A0A918ZVW2_9ACTN</name>
<dbReference type="AlphaFoldDB" id="A0A918ZVW2"/>
<accession>A0A918ZVW2</accession>
<proteinExistence type="predicted"/>
<protein>
    <submittedName>
        <fullName evidence="1">Uncharacterized protein</fullName>
    </submittedName>
</protein>
<evidence type="ECO:0000313" key="2">
    <source>
        <dbReference type="Proteomes" id="UP000608024"/>
    </source>
</evidence>
<reference evidence="1" key="1">
    <citation type="journal article" date="2014" name="Int. J. Syst. Evol. Microbiol.">
        <title>Complete genome sequence of Corynebacterium casei LMG S-19264T (=DSM 44701T), isolated from a smear-ripened cheese.</title>
        <authorList>
            <consortium name="US DOE Joint Genome Institute (JGI-PGF)"/>
            <person name="Walter F."/>
            <person name="Albersmeier A."/>
            <person name="Kalinowski J."/>
            <person name="Ruckert C."/>
        </authorList>
    </citation>
    <scope>NUCLEOTIDE SEQUENCE</scope>
    <source>
        <strain evidence="1">JCM 4784</strain>
    </source>
</reference>
<dbReference type="Proteomes" id="UP000608024">
    <property type="component" value="Unassembled WGS sequence"/>
</dbReference>
<organism evidence="1 2">
    <name type="scientific">Streptomyces longispororuber</name>
    <dbReference type="NCBI Taxonomy" id="68230"/>
    <lineage>
        <taxon>Bacteria</taxon>
        <taxon>Bacillati</taxon>
        <taxon>Actinomycetota</taxon>
        <taxon>Actinomycetes</taxon>
        <taxon>Kitasatosporales</taxon>
        <taxon>Streptomycetaceae</taxon>
        <taxon>Streptomyces</taxon>
    </lineage>
</organism>
<sequence>MVHAHPKDGTYRSVIRRSFGETVELPEPVGITLDTAKLKEYAD</sequence>
<keyword evidence="2" id="KW-1185">Reference proteome</keyword>